<dbReference type="AlphaFoldDB" id="A0A562UDE7"/>
<dbReference type="EMBL" id="VLLI01000002">
    <property type="protein sequence ID" value="TWJ03305.1"/>
    <property type="molecule type" value="Genomic_DNA"/>
</dbReference>
<gene>
    <name evidence="2" type="ORF">JN11_00843</name>
</gene>
<dbReference type="OrthoDB" id="1442826at2"/>
<evidence type="ECO:0008006" key="4">
    <source>
        <dbReference type="Google" id="ProtNLM"/>
    </source>
</evidence>
<proteinExistence type="predicted"/>
<sequence>MIKIAIHHKISAYGKTVRRMGKDRRLMATHISLFTALFVQWQRNNFISPFPVTRKELMAYSRIASVATYHKCIRELDEFGYIRYYPSYHPTKGSLVDWPEDADENRSTDRLR</sequence>
<evidence type="ECO:0000313" key="3">
    <source>
        <dbReference type="Proteomes" id="UP000317010"/>
    </source>
</evidence>
<evidence type="ECO:0000256" key="1">
    <source>
        <dbReference type="SAM" id="MobiDB-lite"/>
    </source>
</evidence>
<organism evidence="2 3">
    <name type="scientific">Mucilaginibacter frigoritolerans</name>
    <dbReference type="NCBI Taxonomy" id="652788"/>
    <lineage>
        <taxon>Bacteria</taxon>
        <taxon>Pseudomonadati</taxon>
        <taxon>Bacteroidota</taxon>
        <taxon>Sphingobacteriia</taxon>
        <taxon>Sphingobacteriales</taxon>
        <taxon>Sphingobacteriaceae</taxon>
        <taxon>Mucilaginibacter</taxon>
    </lineage>
</organism>
<dbReference type="Proteomes" id="UP000317010">
    <property type="component" value="Unassembled WGS sequence"/>
</dbReference>
<reference evidence="2 3" key="1">
    <citation type="submission" date="2019-07" db="EMBL/GenBank/DDBJ databases">
        <title>Genomic Encyclopedia of Archaeal and Bacterial Type Strains, Phase II (KMG-II): from individual species to whole genera.</title>
        <authorList>
            <person name="Goeker M."/>
        </authorList>
    </citation>
    <scope>NUCLEOTIDE SEQUENCE [LARGE SCALE GENOMIC DNA]</scope>
    <source>
        <strain evidence="2 3">ATCC BAA-1854</strain>
    </source>
</reference>
<evidence type="ECO:0000313" key="2">
    <source>
        <dbReference type="EMBL" id="TWJ03305.1"/>
    </source>
</evidence>
<comment type="caution">
    <text evidence="2">The sequence shown here is derived from an EMBL/GenBank/DDBJ whole genome shotgun (WGS) entry which is preliminary data.</text>
</comment>
<dbReference type="RefSeq" id="WP_144909908.1">
    <property type="nucleotide sequence ID" value="NZ_VLLI01000002.1"/>
</dbReference>
<keyword evidence="3" id="KW-1185">Reference proteome</keyword>
<protein>
    <recommendedName>
        <fullName evidence="4">Helix-turn-helix protein</fullName>
    </recommendedName>
</protein>
<name>A0A562UDE7_9SPHI</name>
<accession>A0A562UDE7</accession>
<feature type="region of interest" description="Disordered" evidence="1">
    <location>
        <begin position="92"/>
        <end position="112"/>
    </location>
</feature>